<name>A0A9D2HP94_9BACT</name>
<sequence>MLNMAVWRRALCLLPLLIWLAMPSAAPARAGHGVTGQHAVPPAPGEVTELWEGKVLTSHFRVAICVNGRGSLRGAALLRTRSGQVDVYHLEGGVRDGRVEARHPSSGHVFSVTLYDGEVRGKLRLNRGLSFDIEGRRTLNVPVTEDCAPVPEDGWRVQEE</sequence>
<reference evidence="2" key="2">
    <citation type="submission" date="2021-04" db="EMBL/GenBank/DDBJ databases">
        <authorList>
            <person name="Gilroy R."/>
        </authorList>
    </citation>
    <scope>NUCLEOTIDE SEQUENCE</scope>
    <source>
        <strain evidence="2">5032</strain>
    </source>
</reference>
<evidence type="ECO:0000256" key="1">
    <source>
        <dbReference type="SAM" id="SignalP"/>
    </source>
</evidence>
<dbReference type="Proteomes" id="UP000823821">
    <property type="component" value="Unassembled WGS sequence"/>
</dbReference>
<reference evidence="2" key="1">
    <citation type="journal article" date="2021" name="PeerJ">
        <title>Extensive microbial diversity within the chicken gut microbiome revealed by metagenomics and culture.</title>
        <authorList>
            <person name="Gilroy R."/>
            <person name="Ravi A."/>
            <person name="Getino M."/>
            <person name="Pursley I."/>
            <person name="Horton D.L."/>
            <person name="Alikhan N.F."/>
            <person name="Baker D."/>
            <person name="Gharbi K."/>
            <person name="Hall N."/>
            <person name="Watson M."/>
            <person name="Adriaenssens E.M."/>
            <person name="Foster-Nyarko E."/>
            <person name="Jarju S."/>
            <person name="Secka A."/>
            <person name="Antonio M."/>
            <person name="Oren A."/>
            <person name="Chaudhuri R.R."/>
            <person name="La Ragione R."/>
            <person name="Hildebrand F."/>
            <person name="Pallen M.J."/>
        </authorList>
    </citation>
    <scope>NUCLEOTIDE SEQUENCE</scope>
    <source>
        <strain evidence="2">5032</strain>
    </source>
</reference>
<proteinExistence type="predicted"/>
<keyword evidence="1" id="KW-0732">Signal</keyword>
<evidence type="ECO:0000313" key="2">
    <source>
        <dbReference type="EMBL" id="HJA79399.1"/>
    </source>
</evidence>
<dbReference type="EMBL" id="DWZD01000041">
    <property type="protein sequence ID" value="HJA79399.1"/>
    <property type="molecule type" value="Genomic_DNA"/>
</dbReference>
<dbReference type="AlphaFoldDB" id="A0A9D2HP94"/>
<feature type="chain" id="PRO_5039522164" evidence="1">
    <location>
        <begin position="29"/>
        <end position="160"/>
    </location>
</feature>
<accession>A0A9D2HP94</accession>
<comment type="caution">
    <text evidence="2">The sequence shown here is derived from an EMBL/GenBank/DDBJ whole genome shotgun (WGS) entry which is preliminary data.</text>
</comment>
<evidence type="ECO:0000313" key="3">
    <source>
        <dbReference type="Proteomes" id="UP000823821"/>
    </source>
</evidence>
<organism evidence="2 3">
    <name type="scientific">Candidatus Desulfovibrio intestinavium</name>
    <dbReference type="NCBI Taxonomy" id="2838534"/>
    <lineage>
        <taxon>Bacteria</taxon>
        <taxon>Pseudomonadati</taxon>
        <taxon>Thermodesulfobacteriota</taxon>
        <taxon>Desulfovibrionia</taxon>
        <taxon>Desulfovibrionales</taxon>
        <taxon>Desulfovibrionaceae</taxon>
        <taxon>Desulfovibrio</taxon>
    </lineage>
</organism>
<gene>
    <name evidence="2" type="ORF">H9784_07535</name>
</gene>
<protein>
    <submittedName>
        <fullName evidence="2">Uncharacterized protein</fullName>
    </submittedName>
</protein>
<feature type="signal peptide" evidence="1">
    <location>
        <begin position="1"/>
        <end position="28"/>
    </location>
</feature>